<sequence length="392" mass="42386">MLIGESPWPGAERSRSIPLSCLHEIHRLVGAHPRPVIALHVGEPHIRMPQEAVEGYCRALRDGHTAYLDARGLGALHDALAERLAGNGRPPADRFFVTPGSCQAISAILQSIAVDGGQVVLSELHWPMHFQQVAMTGMTACFAPFGDDGRSIADALESCASDRVVAVLVNSPSNPSGRVWSAEELRELHNWAVRRRVVVISDEAYEDFVYDGEPSRMANLDLELPPEDRVVFSVHTFSKGYSMTGCRLGYATAPNDDRAALLARIQEATLVAPSTPVQYAGLAALGATGHLAAHREYVRQTRDSVVNLLGNKLVPVAPAGGWYALLDLGAFVDDTYEFSKRTLADIDVGIAPGRGFLPAGHPMADRLARISLCAERDSTIEGVRRLTAYLGI</sequence>
<dbReference type="PANTHER" id="PTHR46383">
    <property type="entry name" value="ASPARTATE AMINOTRANSFERASE"/>
    <property type="match status" value="1"/>
</dbReference>
<evidence type="ECO:0000256" key="3">
    <source>
        <dbReference type="ARBA" id="ARBA00022576"/>
    </source>
</evidence>
<keyword evidence="5" id="KW-0663">Pyridoxal phosphate</keyword>
<comment type="cofactor">
    <cofactor evidence="1">
        <name>pyridoxal 5'-phosphate</name>
        <dbReference type="ChEBI" id="CHEBI:597326"/>
    </cofactor>
</comment>
<feature type="domain" description="Aminotransferase class I/classII large" evidence="6">
    <location>
        <begin position="36"/>
        <end position="372"/>
    </location>
</feature>
<protein>
    <submittedName>
        <fullName evidence="7">Pyridoxal phosphate-dependent aminotransferase</fullName>
    </submittedName>
</protein>
<comment type="similarity">
    <text evidence="2">Belongs to the class-I pyridoxal-phosphate-dependent aminotransferase family.</text>
</comment>
<comment type="caution">
    <text evidence="7">The sequence shown here is derived from an EMBL/GenBank/DDBJ whole genome shotgun (WGS) entry which is preliminary data.</text>
</comment>
<dbReference type="InterPro" id="IPR004839">
    <property type="entry name" value="Aminotransferase_I/II_large"/>
</dbReference>
<dbReference type="Gene3D" id="3.40.640.10">
    <property type="entry name" value="Type I PLP-dependent aspartate aminotransferase-like (Major domain)"/>
    <property type="match status" value="1"/>
</dbReference>
<reference evidence="8" key="1">
    <citation type="journal article" date="2019" name="Int. J. Syst. Evol. Microbiol.">
        <title>The Global Catalogue of Microorganisms (GCM) 10K type strain sequencing project: providing services to taxonomists for standard genome sequencing and annotation.</title>
        <authorList>
            <consortium name="The Broad Institute Genomics Platform"/>
            <consortium name="The Broad Institute Genome Sequencing Center for Infectious Disease"/>
            <person name="Wu L."/>
            <person name="Ma J."/>
        </authorList>
    </citation>
    <scope>NUCLEOTIDE SEQUENCE [LARGE SCALE GENOMIC DNA]</scope>
    <source>
        <strain evidence="8">ICMP 6774ER</strain>
    </source>
</reference>
<evidence type="ECO:0000313" key="8">
    <source>
        <dbReference type="Proteomes" id="UP001597368"/>
    </source>
</evidence>
<organism evidence="7 8">
    <name type="scientific">Nonomuraea mangrovi</name>
    <dbReference type="NCBI Taxonomy" id="2316207"/>
    <lineage>
        <taxon>Bacteria</taxon>
        <taxon>Bacillati</taxon>
        <taxon>Actinomycetota</taxon>
        <taxon>Actinomycetes</taxon>
        <taxon>Streptosporangiales</taxon>
        <taxon>Streptosporangiaceae</taxon>
        <taxon>Nonomuraea</taxon>
    </lineage>
</organism>
<dbReference type="Proteomes" id="UP001597368">
    <property type="component" value="Unassembled WGS sequence"/>
</dbReference>
<keyword evidence="8" id="KW-1185">Reference proteome</keyword>
<evidence type="ECO:0000256" key="5">
    <source>
        <dbReference type="ARBA" id="ARBA00022898"/>
    </source>
</evidence>
<dbReference type="Pfam" id="PF00155">
    <property type="entry name" value="Aminotran_1_2"/>
    <property type="match status" value="1"/>
</dbReference>
<evidence type="ECO:0000256" key="1">
    <source>
        <dbReference type="ARBA" id="ARBA00001933"/>
    </source>
</evidence>
<name>A0ABW4TG88_9ACTN</name>
<proteinExistence type="inferred from homology"/>
<dbReference type="InterPro" id="IPR015421">
    <property type="entry name" value="PyrdxlP-dep_Trfase_major"/>
</dbReference>
<evidence type="ECO:0000256" key="2">
    <source>
        <dbReference type="ARBA" id="ARBA00007441"/>
    </source>
</evidence>
<dbReference type="GO" id="GO:0008483">
    <property type="term" value="F:transaminase activity"/>
    <property type="evidence" value="ECO:0007669"/>
    <property type="project" value="UniProtKB-KW"/>
</dbReference>
<dbReference type="SUPFAM" id="SSF53383">
    <property type="entry name" value="PLP-dependent transferases"/>
    <property type="match status" value="1"/>
</dbReference>
<dbReference type="EMBL" id="JBHUFV010000096">
    <property type="protein sequence ID" value="MFD1939776.1"/>
    <property type="molecule type" value="Genomic_DNA"/>
</dbReference>
<keyword evidence="3 7" id="KW-0032">Aminotransferase</keyword>
<dbReference type="InterPro" id="IPR050596">
    <property type="entry name" value="AspAT/PAT-like"/>
</dbReference>
<evidence type="ECO:0000313" key="7">
    <source>
        <dbReference type="EMBL" id="MFD1939776.1"/>
    </source>
</evidence>
<evidence type="ECO:0000259" key="6">
    <source>
        <dbReference type="Pfam" id="PF00155"/>
    </source>
</evidence>
<gene>
    <name evidence="7" type="ORF">ACFSKW_50805</name>
</gene>
<dbReference type="CDD" id="cd00609">
    <property type="entry name" value="AAT_like"/>
    <property type="match status" value="1"/>
</dbReference>
<dbReference type="InterPro" id="IPR015424">
    <property type="entry name" value="PyrdxlP-dep_Trfase"/>
</dbReference>
<evidence type="ECO:0000256" key="4">
    <source>
        <dbReference type="ARBA" id="ARBA00022679"/>
    </source>
</evidence>
<keyword evidence="4" id="KW-0808">Transferase</keyword>
<accession>A0ABW4TG88</accession>
<dbReference type="RefSeq" id="WP_379582366.1">
    <property type="nucleotide sequence ID" value="NZ_JBHUFV010000096.1"/>
</dbReference>